<comment type="caution">
    <text evidence="2">The sequence shown here is derived from an EMBL/GenBank/DDBJ whole genome shotgun (WGS) entry which is preliminary data.</text>
</comment>
<evidence type="ECO:0000256" key="1">
    <source>
        <dbReference type="SAM" id="Phobius"/>
    </source>
</evidence>
<name>A0ABU8B3R5_9BRAD</name>
<feature type="transmembrane region" description="Helical" evidence="1">
    <location>
        <begin position="46"/>
        <end position="63"/>
    </location>
</feature>
<accession>A0ABU8B3R5</accession>
<reference evidence="2 3" key="1">
    <citation type="submission" date="2024-02" db="EMBL/GenBank/DDBJ databases">
        <title>Adaptive strategies in a cosmopolitan and abundant soil bacterium.</title>
        <authorList>
            <person name="Carini P."/>
        </authorList>
    </citation>
    <scope>NUCLEOTIDE SEQUENCE [LARGE SCALE GENOMIC DNA]</scope>
    <source>
        <strain evidence="2 3">AZCC 1608</strain>
    </source>
</reference>
<dbReference type="RefSeq" id="WP_334477217.1">
    <property type="nucleotide sequence ID" value="NZ_JAZHRV010000001.1"/>
</dbReference>
<sequence length="200" mass="21175">MLAEVLDLIGAFVLVPFEIAIYRLLILGEAASGYRFDISTVRFRRMLGWTAGFWVLTDIPLHLPGAVAPSDGAEIIISIVSFALVVFAVLRLTIFLPAIAVDAPGASVRNAFADTSGHAWLIVKAYFITALPFILIIISIAGLAWLGGAHDIRSGIGSLAANVFSGALGFLVWTCCAIVSARLFMKIGGRVKSSGPEAGE</sequence>
<evidence type="ECO:0000313" key="2">
    <source>
        <dbReference type="EMBL" id="MEH2552849.1"/>
    </source>
</evidence>
<gene>
    <name evidence="2" type="ORF">V1286_000378</name>
</gene>
<keyword evidence="3" id="KW-1185">Reference proteome</keyword>
<organism evidence="2 3">
    <name type="scientific">Bradyrhizobium algeriense</name>
    <dbReference type="NCBI Taxonomy" id="634784"/>
    <lineage>
        <taxon>Bacteria</taxon>
        <taxon>Pseudomonadati</taxon>
        <taxon>Pseudomonadota</taxon>
        <taxon>Alphaproteobacteria</taxon>
        <taxon>Hyphomicrobiales</taxon>
        <taxon>Nitrobacteraceae</taxon>
        <taxon>Bradyrhizobium</taxon>
    </lineage>
</organism>
<feature type="transmembrane region" description="Helical" evidence="1">
    <location>
        <begin position="6"/>
        <end position="25"/>
    </location>
</feature>
<feature type="transmembrane region" description="Helical" evidence="1">
    <location>
        <begin position="159"/>
        <end position="184"/>
    </location>
</feature>
<feature type="transmembrane region" description="Helical" evidence="1">
    <location>
        <begin position="121"/>
        <end position="147"/>
    </location>
</feature>
<evidence type="ECO:0000313" key="3">
    <source>
        <dbReference type="Proteomes" id="UP001364224"/>
    </source>
</evidence>
<keyword evidence="1" id="KW-1133">Transmembrane helix</keyword>
<dbReference type="EMBL" id="JAZHRV010000001">
    <property type="protein sequence ID" value="MEH2552849.1"/>
    <property type="molecule type" value="Genomic_DNA"/>
</dbReference>
<keyword evidence="1" id="KW-0472">Membrane</keyword>
<proteinExistence type="predicted"/>
<keyword evidence="1" id="KW-0812">Transmembrane</keyword>
<feature type="transmembrane region" description="Helical" evidence="1">
    <location>
        <begin position="75"/>
        <end position="100"/>
    </location>
</feature>
<dbReference type="Proteomes" id="UP001364224">
    <property type="component" value="Unassembled WGS sequence"/>
</dbReference>
<protein>
    <submittedName>
        <fullName evidence="2">Uncharacterized protein</fullName>
    </submittedName>
</protein>